<evidence type="ECO:0000256" key="2">
    <source>
        <dbReference type="SAM" id="Phobius"/>
    </source>
</evidence>
<evidence type="ECO:0008006" key="5">
    <source>
        <dbReference type="Google" id="ProtNLM"/>
    </source>
</evidence>
<comment type="caution">
    <text evidence="3">The sequence shown here is derived from an EMBL/GenBank/DDBJ whole genome shotgun (WGS) entry which is preliminary data.</text>
</comment>
<gene>
    <name evidence="3" type="ORF">AE32_02158</name>
</gene>
<dbReference type="RefSeq" id="WP_001085100.1">
    <property type="nucleotide sequence ID" value="NZ_BBSR01000002.1"/>
</dbReference>
<feature type="coiled-coil region" evidence="1">
    <location>
        <begin position="124"/>
        <end position="151"/>
    </location>
</feature>
<organism evidence="3 4">
    <name type="scientific">Acinetobacter nosocomialis</name>
    <dbReference type="NCBI Taxonomy" id="106654"/>
    <lineage>
        <taxon>Bacteria</taxon>
        <taxon>Pseudomonadati</taxon>
        <taxon>Pseudomonadota</taxon>
        <taxon>Gammaproteobacteria</taxon>
        <taxon>Moraxellales</taxon>
        <taxon>Moraxellaceae</taxon>
        <taxon>Acinetobacter</taxon>
        <taxon>Acinetobacter calcoaceticus/baumannii complex</taxon>
    </lineage>
</organism>
<accession>A0A836MJ41</accession>
<keyword evidence="2" id="KW-0472">Membrane</keyword>
<evidence type="ECO:0000313" key="3">
    <source>
        <dbReference type="EMBL" id="KDM56000.1"/>
    </source>
</evidence>
<evidence type="ECO:0000256" key="1">
    <source>
        <dbReference type="SAM" id="Coils"/>
    </source>
</evidence>
<protein>
    <recommendedName>
        <fullName evidence="5">DUF4760 domain-containing protein</fullName>
    </recommendedName>
</protein>
<keyword evidence="1" id="KW-0175">Coiled coil</keyword>
<dbReference type="AlphaFoldDB" id="A0A836MJ41"/>
<reference evidence="3 4" key="1">
    <citation type="submission" date="2014-04" db="EMBL/GenBank/DDBJ databases">
        <title>The Genome Sequence of Acinetobacter baumanii BIDMC 57.</title>
        <authorList>
            <consortium name="The Broad Institute Genomics Platform"/>
            <consortium name="The Broad Institute Genome Sequencing Center for Infectious Disease"/>
            <person name="Murphy C."/>
            <person name="Cosimi L."/>
            <person name="Cerqueira G."/>
            <person name="Feldgarden M."/>
            <person name="Earl A."/>
            <person name="Spencer M.D."/>
            <person name="Fodor A."/>
            <person name="Sautter R.L."/>
            <person name="Hung D."/>
            <person name="Onderdonk A.B."/>
            <person name="Ernst C."/>
            <person name="Delaney M."/>
            <person name="DuBois A."/>
            <person name="Young S.K."/>
            <person name="Zeng Q."/>
            <person name="Gargeya S."/>
            <person name="Abouelleil A."/>
            <person name="Alvarado L."/>
            <person name="Chapman S.B."/>
            <person name="Gainer-Dewar J."/>
            <person name="Goldberg J."/>
            <person name="Griggs A."/>
            <person name="Gujja S."/>
            <person name="Hansen M."/>
            <person name="Howarth C."/>
            <person name="Imamovic A."/>
            <person name="Larimer J."/>
            <person name="Pearson M."/>
            <person name="Poon T.W."/>
            <person name="Priest M."/>
            <person name="Roberts A."/>
            <person name="Saif S."/>
            <person name="Shea T."/>
            <person name="Sykes S."/>
            <person name="Wortman J."/>
            <person name="Nusbaum C."/>
            <person name="Birren B."/>
        </authorList>
    </citation>
    <scope>NUCLEOTIDE SEQUENCE [LARGE SCALE GENOMIC DNA]</scope>
    <source>
        <strain evidence="3 4">BIDMC 57</strain>
    </source>
</reference>
<keyword evidence="2" id="KW-0812">Transmembrane</keyword>
<evidence type="ECO:0000313" key="4">
    <source>
        <dbReference type="Proteomes" id="UP000027208"/>
    </source>
</evidence>
<dbReference type="Proteomes" id="UP000027208">
    <property type="component" value="Unassembled WGS sequence"/>
</dbReference>
<sequence>MNSKIKVLLIDTIGWITSICIIFFFFTLWLYSYNQIDNPLKEAWSLTVSILSALATIGAAIIAANLFNDWRESQTGINRSELAKNTQTSLYKLVSYLDYYHQYVMTQKHIFIAKSFPEISQNFIDQAEKIANECEERRSIFRNECEELYKQFLIDLKIYEKTFDTDLNLDLSRIRYYRGSIGGMLRDLSQSKSVFELNRMTNHMKTSKKLFNKEILDIVNSEMSQYINLKVK</sequence>
<keyword evidence="2" id="KW-1133">Transmembrane helix</keyword>
<name>A0A836MJ41_ACINO</name>
<proteinExistence type="predicted"/>
<feature type="transmembrane region" description="Helical" evidence="2">
    <location>
        <begin position="7"/>
        <end position="31"/>
    </location>
</feature>
<dbReference type="EMBL" id="JMUI01000007">
    <property type="protein sequence ID" value="KDM56000.1"/>
    <property type="molecule type" value="Genomic_DNA"/>
</dbReference>
<feature type="transmembrane region" description="Helical" evidence="2">
    <location>
        <begin position="43"/>
        <end position="67"/>
    </location>
</feature>